<evidence type="ECO:0000256" key="1">
    <source>
        <dbReference type="ARBA" id="ARBA00022737"/>
    </source>
</evidence>
<dbReference type="Pfam" id="PF12569">
    <property type="entry name" value="NatA_aux_su"/>
    <property type="match status" value="1"/>
</dbReference>
<feature type="repeat" description="TPR" evidence="3">
    <location>
        <begin position="254"/>
        <end position="287"/>
    </location>
</feature>
<keyword evidence="2 3" id="KW-0802">TPR repeat</keyword>
<name>A0ABT2VNI0_9ALTE</name>
<accession>A0ABT2VNI0</accession>
<protein>
    <submittedName>
        <fullName evidence="4">Tetratricopeptide repeat protein</fullName>
    </submittedName>
</protein>
<reference evidence="5" key="1">
    <citation type="submission" date="2023-07" db="EMBL/GenBank/DDBJ databases">
        <title>Study on multiphase classification of strain Alteromonas salexigens isolated from the Yellow Sea.</title>
        <authorList>
            <person name="Sun L."/>
        </authorList>
    </citation>
    <scope>NUCLEOTIDE SEQUENCE [LARGE SCALE GENOMIC DNA]</scope>
    <source>
        <strain evidence="5">ASW11-19</strain>
    </source>
</reference>
<feature type="repeat" description="TPR" evidence="3">
    <location>
        <begin position="35"/>
        <end position="68"/>
    </location>
</feature>
<dbReference type="SMART" id="SM00028">
    <property type="entry name" value="TPR"/>
    <property type="match status" value="7"/>
</dbReference>
<dbReference type="Pfam" id="PF13181">
    <property type="entry name" value="TPR_8"/>
    <property type="match status" value="2"/>
</dbReference>
<dbReference type="RefSeq" id="WP_262993963.1">
    <property type="nucleotide sequence ID" value="NZ_JAOTJC010000008.1"/>
</dbReference>
<dbReference type="SUPFAM" id="SSF48452">
    <property type="entry name" value="TPR-like"/>
    <property type="match status" value="1"/>
</dbReference>
<dbReference type="Gene3D" id="1.25.40.10">
    <property type="entry name" value="Tetratricopeptide repeat domain"/>
    <property type="match status" value="3"/>
</dbReference>
<dbReference type="SUPFAM" id="SSF81901">
    <property type="entry name" value="HCP-like"/>
    <property type="match status" value="1"/>
</dbReference>
<proteinExistence type="predicted"/>
<dbReference type="EMBL" id="JAOTJC010000008">
    <property type="protein sequence ID" value="MCU7554866.1"/>
    <property type="molecule type" value="Genomic_DNA"/>
</dbReference>
<dbReference type="PROSITE" id="PS50005">
    <property type="entry name" value="TPR"/>
    <property type="match status" value="4"/>
</dbReference>
<evidence type="ECO:0000313" key="4">
    <source>
        <dbReference type="EMBL" id="MCU7554866.1"/>
    </source>
</evidence>
<dbReference type="InterPro" id="IPR011990">
    <property type="entry name" value="TPR-like_helical_dom_sf"/>
</dbReference>
<dbReference type="PROSITE" id="PS51257">
    <property type="entry name" value="PROKAR_LIPOPROTEIN"/>
    <property type="match status" value="1"/>
</dbReference>
<dbReference type="Pfam" id="PF13432">
    <property type="entry name" value="TPR_16"/>
    <property type="match status" value="1"/>
</dbReference>
<organism evidence="4 5">
    <name type="scientific">Alteromonas salexigens</name>
    <dbReference type="NCBI Taxonomy" id="2982530"/>
    <lineage>
        <taxon>Bacteria</taxon>
        <taxon>Pseudomonadati</taxon>
        <taxon>Pseudomonadota</taxon>
        <taxon>Gammaproteobacteria</taxon>
        <taxon>Alteromonadales</taxon>
        <taxon>Alteromonadaceae</taxon>
        <taxon>Alteromonas/Salinimonas group</taxon>
        <taxon>Alteromonas</taxon>
    </lineage>
</organism>
<keyword evidence="5" id="KW-1185">Reference proteome</keyword>
<feature type="repeat" description="TPR" evidence="3">
    <location>
        <begin position="190"/>
        <end position="223"/>
    </location>
</feature>
<dbReference type="Proteomes" id="UP001209257">
    <property type="component" value="Unassembled WGS sequence"/>
</dbReference>
<dbReference type="InterPro" id="IPR021183">
    <property type="entry name" value="NatA_aux_su"/>
</dbReference>
<dbReference type="InterPro" id="IPR019734">
    <property type="entry name" value="TPR_rpt"/>
</dbReference>
<sequence length="314" mass="35314">MIKRNLVVISFVLLGACSTTPSSVQKAPAKAEAPLAQIEEMAKHYERAGEQDKALVYYLKALENAPKDIDLIYRVAELHKQMGKPQFALHMLQRIIDAEPTHINALTDAAKILLQNKELAKATDYFARVTALDQARLKEKANIQSFYAGTDASSPLDAYNGLGVAYDLMGSYDKAKEMYALSLQIAPYSPVVLTNMGYSHYLSGNYSASISAFHKAIDAAPSYERSWTNLGLVYARMGRYNKAFQTLKRVMEDAQAYNDLGYFLMLEQRYEEAEYFFEQAIAASPKYYEVAYENLSDVRQHLSVIKGEGDRFMP</sequence>
<evidence type="ECO:0000256" key="2">
    <source>
        <dbReference type="ARBA" id="ARBA00022803"/>
    </source>
</evidence>
<dbReference type="PANTHER" id="PTHR44943:SF8">
    <property type="entry name" value="TPR REPEAT-CONTAINING PROTEIN MJ0263"/>
    <property type="match status" value="1"/>
</dbReference>
<dbReference type="PANTHER" id="PTHR44943">
    <property type="entry name" value="CELLULOSE SYNTHASE OPERON PROTEIN C"/>
    <property type="match status" value="1"/>
</dbReference>
<evidence type="ECO:0000313" key="5">
    <source>
        <dbReference type="Proteomes" id="UP001209257"/>
    </source>
</evidence>
<dbReference type="InterPro" id="IPR051685">
    <property type="entry name" value="Ycf3/AcsC/BcsC/TPR_MFPF"/>
</dbReference>
<gene>
    <name evidence="4" type="ORF">OCL06_09670</name>
</gene>
<keyword evidence="1" id="KW-0677">Repeat</keyword>
<comment type="caution">
    <text evidence="4">The sequence shown here is derived from an EMBL/GenBank/DDBJ whole genome shotgun (WGS) entry which is preliminary data.</text>
</comment>
<evidence type="ECO:0000256" key="3">
    <source>
        <dbReference type="PROSITE-ProRule" id="PRU00339"/>
    </source>
</evidence>
<feature type="repeat" description="TPR" evidence="3">
    <location>
        <begin position="156"/>
        <end position="189"/>
    </location>
</feature>